<dbReference type="Proteomes" id="UP000319040">
    <property type="component" value="Unassembled WGS sequence"/>
</dbReference>
<dbReference type="InterPro" id="IPR029058">
    <property type="entry name" value="AB_hydrolase_fold"/>
</dbReference>
<dbReference type="PANTHER" id="PTHR46118">
    <property type="entry name" value="PROTEIN ABHD11"/>
    <property type="match status" value="1"/>
</dbReference>
<dbReference type="SUPFAM" id="SSF53474">
    <property type="entry name" value="alpha/beta-Hydrolases"/>
    <property type="match status" value="1"/>
</dbReference>
<dbReference type="AlphaFoldDB" id="A0A521CL88"/>
<name>A0A521CL88_SACCC</name>
<proteinExistence type="predicted"/>
<evidence type="ECO:0000259" key="2">
    <source>
        <dbReference type="Pfam" id="PF00561"/>
    </source>
</evidence>
<dbReference type="GO" id="GO:0016787">
    <property type="term" value="F:hydrolase activity"/>
    <property type="evidence" value="ECO:0007669"/>
    <property type="project" value="UniProtKB-KW"/>
</dbReference>
<protein>
    <submittedName>
        <fullName evidence="3">Pimeloyl-ACP methyl ester carboxylesterase</fullName>
    </submittedName>
</protein>
<dbReference type="RefSeq" id="WP_142532911.1">
    <property type="nucleotide sequence ID" value="NZ_FXTB01000003.1"/>
</dbReference>
<accession>A0A521CL88</accession>
<evidence type="ECO:0000313" key="3">
    <source>
        <dbReference type="EMBL" id="SMO59491.1"/>
    </source>
</evidence>
<keyword evidence="4" id="KW-1185">Reference proteome</keyword>
<keyword evidence="1" id="KW-0378">Hydrolase</keyword>
<organism evidence="3 4">
    <name type="scientific">Saccharicrinis carchari</name>
    <dbReference type="NCBI Taxonomy" id="1168039"/>
    <lineage>
        <taxon>Bacteria</taxon>
        <taxon>Pseudomonadati</taxon>
        <taxon>Bacteroidota</taxon>
        <taxon>Bacteroidia</taxon>
        <taxon>Marinilabiliales</taxon>
        <taxon>Marinilabiliaceae</taxon>
        <taxon>Saccharicrinis</taxon>
    </lineage>
</organism>
<gene>
    <name evidence="3" type="ORF">SAMN06265379_103201</name>
</gene>
<dbReference type="PRINTS" id="PR00111">
    <property type="entry name" value="ABHYDROLASE"/>
</dbReference>
<dbReference type="Gene3D" id="3.40.50.1820">
    <property type="entry name" value="alpha/beta hydrolase"/>
    <property type="match status" value="1"/>
</dbReference>
<dbReference type="OrthoDB" id="9808398at2"/>
<feature type="domain" description="AB hydrolase-1" evidence="2">
    <location>
        <begin position="15"/>
        <end position="254"/>
    </location>
</feature>
<dbReference type="Pfam" id="PF00561">
    <property type="entry name" value="Abhydrolase_1"/>
    <property type="match status" value="1"/>
</dbReference>
<dbReference type="PANTHER" id="PTHR46118:SF4">
    <property type="entry name" value="PROTEIN ABHD11"/>
    <property type="match status" value="1"/>
</dbReference>
<dbReference type="InterPro" id="IPR000073">
    <property type="entry name" value="AB_hydrolase_1"/>
</dbReference>
<dbReference type="EMBL" id="FXTB01000003">
    <property type="protein sequence ID" value="SMO59491.1"/>
    <property type="molecule type" value="Genomic_DNA"/>
</dbReference>
<evidence type="ECO:0000256" key="1">
    <source>
        <dbReference type="ARBA" id="ARBA00022801"/>
    </source>
</evidence>
<evidence type="ECO:0000313" key="4">
    <source>
        <dbReference type="Proteomes" id="UP000319040"/>
    </source>
</evidence>
<reference evidence="3 4" key="1">
    <citation type="submission" date="2017-05" db="EMBL/GenBank/DDBJ databases">
        <authorList>
            <person name="Varghese N."/>
            <person name="Submissions S."/>
        </authorList>
    </citation>
    <scope>NUCLEOTIDE SEQUENCE [LARGE SCALE GENOMIC DNA]</scope>
    <source>
        <strain evidence="3 4">DSM 27040</strain>
    </source>
</reference>
<sequence>MELFFRELGKGDKNLIIIHGLYGSSDNWLSVARMLEDKFRIFIVDQRNHGQSPHSNEMDYNSMAEDIKTFMQQRQLKKANIMGHSMGGKTAMLFALKNPLMVDKLVVLDIAPKYYNQETNYGRITSDHRAIVDALLAVDPSEHSSRNAIGKVLKQSIPNNMVRSFLLKNVERGKDKQYYWKLNVQAISDNLDKIMNGVPEFEDTEEFPSQKTVVMIRGAKSPYVQDEDMQLVRKYFPSAQLADIPDAGHWLHTDQPDLFIKTLDYFLS</sequence>